<protein>
    <submittedName>
        <fullName evidence="1">Uncharacterized protein</fullName>
    </submittedName>
</protein>
<organism evidence="1 2">
    <name type="scientific">Nocardia alba</name>
    <dbReference type="NCBI Taxonomy" id="225051"/>
    <lineage>
        <taxon>Bacteria</taxon>
        <taxon>Bacillati</taxon>
        <taxon>Actinomycetota</taxon>
        <taxon>Actinomycetes</taxon>
        <taxon>Mycobacteriales</taxon>
        <taxon>Nocardiaceae</taxon>
        <taxon>Nocardia</taxon>
    </lineage>
</organism>
<name>A0A4R1FMP1_9NOCA</name>
<evidence type="ECO:0000313" key="2">
    <source>
        <dbReference type="Proteomes" id="UP000294856"/>
    </source>
</evidence>
<gene>
    <name evidence="1" type="ORF">DFR71_5211</name>
</gene>
<dbReference type="STRING" id="1210063.GCA_001612665_01519"/>
<evidence type="ECO:0000313" key="1">
    <source>
        <dbReference type="EMBL" id="TCJ94609.1"/>
    </source>
</evidence>
<dbReference type="Proteomes" id="UP000294856">
    <property type="component" value="Unassembled WGS sequence"/>
</dbReference>
<accession>A0A4R1FMP1</accession>
<dbReference type="EMBL" id="SMFR01000004">
    <property type="protein sequence ID" value="TCJ94609.1"/>
    <property type="molecule type" value="Genomic_DNA"/>
</dbReference>
<reference evidence="1 2" key="1">
    <citation type="submission" date="2019-03" db="EMBL/GenBank/DDBJ databases">
        <title>Genomic Encyclopedia of Type Strains, Phase IV (KMG-IV): sequencing the most valuable type-strain genomes for metagenomic binning, comparative biology and taxonomic classification.</title>
        <authorList>
            <person name="Goeker M."/>
        </authorList>
    </citation>
    <scope>NUCLEOTIDE SEQUENCE [LARGE SCALE GENOMIC DNA]</scope>
    <source>
        <strain evidence="1 2">DSM 44684</strain>
    </source>
</reference>
<sequence>MNAQTVGTEDEAAVLLFGREVLPPHEQALLGWLLDQPGRSSLWLADESGLGVGSDAFRQMSKRWRGYGFLDAVWVEEYETHAPRATDFAAMVMGMDAVEWVLYTVHGVEPVDLDAYAEEYELAAGEGVA</sequence>
<keyword evidence="2" id="KW-1185">Reference proteome</keyword>
<dbReference type="AlphaFoldDB" id="A0A4R1FMP1"/>
<dbReference type="RefSeq" id="WP_067447739.1">
    <property type="nucleotide sequence ID" value="NZ_SMFR01000004.1"/>
</dbReference>
<comment type="caution">
    <text evidence="1">The sequence shown here is derived from an EMBL/GenBank/DDBJ whole genome shotgun (WGS) entry which is preliminary data.</text>
</comment>
<proteinExistence type="predicted"/>